<dbReference type="InterPro" id="IPR006016">
    <property type="entry name" value="UspA"/>
</dbReference>
<evidence type="ECO:0000256" key="1">
    <source>
        <dbReference type="ARBA" id="ARBA00008791"/>
    </source>
</evidence>
<sequence>MLPWRREEHPTGIDKFRGILVAIGDNPMDEAVVKFACWLTKGTKTPIYAVHVIEMPWTEPVDASPDEDVSIRADKVLERAQAIADSIGARIDLDLLQARTAGTAIVDEATARDCDLIVVGLPYKRKHGEYYMGTTIPYILEHAPMKVIVLRGTQS</sequence>
<dbReference type="SUPFAM" id="SSF52402">
    <property type="entry name" value="Adenine nucleotide alpha hydrolases-like"/>
    <property type="match status" value="1"/>
</dbReference>
<evidence type="ECO:0000259" key="2">
    <source>
        <dbReference type="Pfam" id="PF00582"/>
    </source>
</evidence>
<dbReference type="Gene3D" id="3.40.50.620">
    <property type="entry name" value="HUPs"/>
    <property type="match status" value="1"/>
</dbReference>
<gene>
    <name evidence="3" type="ordered locus">Tter_1706</name>
</gene>
<accession>D1CCU7</accession>
<evidence type="ECO:0000313" key="3">
    <source>
        <dbReference type="EMBL" id="ACZ42612.1"/>
    </source>
</evidence>
<dbReference type="PANTHER" id="PTHR46268">
    <property type="entry name" value="STRESS RESPONSE PROTEIN NHAX"/>
    <property type="match status" value="1"/>
</dbReference>
<dbReference type="RefSeq" id="WP_012875646.1">
    <property type="nucleotide sequence ID" value="NC_013525.1"/>
</dbReference>
<dbReference type="PANTHER" id="PTHR46268:SF6">
    <property type="entry name" value="UNIVERSAL STRESS PROTEIN UP12"/>
    <property type="match status" value="1"/>
</dbReference>
<organism evidence="3 4">
    <name type="scientific">Thermobaculum terrenum (strain ATCC BAA-798 / CCMEE 7001 / YNP1)</name>
    <dbReference type="NCBI Taxonomy" id="525904"/>
    <lineage>
        <taxon>Bacteria</taxon>
        <taxon>Bacillati</taxon>
        <taxon>Chloroflexota</taxon>
        <taxon>Chloroflexia</taxon>
        <taxon>Candidatus Thermobaculales</taxon>
        <taxon>Candidatus Thermobaculaceae</taxon>
        <taxon>Thermobaculum</taxon>
    </lineage>
</organism>
<dbReference type="STRING" id="525904.Tter_1706"/>
<feature type="domain" description="UspA" evidence="2">
    <location>
        <begin position="16"/>
        <end position="151"/>
    </location>
</feature>
<dbReference type="InterPro" id="IPR014729">
    <property type="entry name" value="Rossmann-like_a/b/a_fold"/>
</dbReference>
<dbReference type="OrthoDB" id="164038at2"/>
<dbReference type="HOGENOM" id="CLU_049301_16_2_0"/>
<proteinExistence type="inferred from homology"/>
<dbReference type="KEGG" id="ttr:Tter_1706"/>
<dbReference type="Pfam" id="PF00582">
    <property type="entry name" value="Usp"/>
    <property type="match status" value="1"/>
</dbReference>
<reference evidence="4" key="1">
    <citation type="journal article" date="2010" name="Stand. Genomic Sci.">
        <title>Complete genome sequence of 'Thermobaculum terrenum' type strain (YNP1).</title>
        <authorList>
            <person name="Kiss H."/>
            <person name="Cleland D."/>
            <person name="Lapidus A."/>
            <person name="Lucas S."/>
            <person name="Glavina Del Rio T."/>
            <person name="Nolan M."/>
            <person name="Tice H."/>
            <person name="Han C."/>
            <person name="Goodwin L."/>
            <person name="Pitluck S."/>
            <person name="Liolios K."/>
            <person name="Ivanova N."/>
            <person name="Mavromatis K."/>
            <person name="Ovchinnikova G."/>
            <person name="Pati A."/>
            <person name="Chen A."/>
            <person name="Palaniappan K."/>
            <person name="Land M."/>
            <person name="Hauser L."/>
            <person name="Chang Y."/>
            <person name="Jeffries C."/>
            <person name="Lu M."/>
            <person name="Brettin T."/>
            <person name="Detter J."/>
            <person name="Goker M."/>
            <person name="Tindall B."/>
            <person name="Beck B."/>
            <person name="McDermott T."/>
            <person name="Woyke T."/>
            <person name="Bristow J."/>
            <person name="Eisen J."/>
            <person name="Markowitz V."/>
            <person name="Hugenholtz P."/>
            <person name="Kyrpides N."/>
            <person name="Klenk H."/>
            <person name="Cheng J."/>
        </authorList>
    </citation>
    <scope>NUCLEOTIDE SEQUENCE [LARGE SCALE GENOMIC DNA]</scope>
    <source>
        <strain evidence="4">ATCC BAA-798 / YNP1</strain>
    </source>
</reference>
<keyword evidence="4" id="KW-1185">Reference proteome</keyword>
<comment type="similarity">
    <text evidence="1">Belongs to the universal stress protein A family.</text>
</comment>
<dbReference type="AlphaFoldDB" id="D1CCU7"/>
<evidence type="ECO:0000313" key="4">
    <source>
        <dbReference type="Proteomes" id="UP000000323"/>
    </source>
</evidence>
<name>D1CCU7_THET1</name>
<dbReference type="eggNOG" id="COG0589">
    <property type="taxonomic scope" value="Bacteria"/>
</dbReference>
<dbReference type="Proteomes" id="UP000000323">
    <property type="component" value="Chromosome 1"/>
</dbReference>
<dbReference type="CDD" id="cd00293">
    <property type="entry name" value="USP-like"/>
    <property type="match status" value="1"/>
</dbReference>
<dbReference type="EMBL" id="CP001825">
    <property type="protein sequence ID" value="ACZ42612.1"/>
    <property type="molecule type" value="Genomic_DNA"/>
</dbReference>
<protein>
    <submittedName>
        <fullName evidence="3">UspA domain protein</fullName>
    </submittedName>
</protein>